<evidence type="ECO:0000313" key="2">
    <source>
        <dbReference type="EMBL" id="XBO41485.1"/>
    </source>
</evidence>
<dbReference type="Gene3D" id="3.30.70.100">
    <property type="match status" value="1"/>
</dbReference>
<proteinExistence type="predicted"/>
<sequence length="150" mass="17216">MFQAIYSSEHFLPVDSRGYSPEFRTITEGARRRNEDRQITGFLICASSWFCQVLEGPEAHVMELLERIEDDPRHHCFQILQTQCTRDREFPSWSMAGVTLSSSAIVLQLILLERQFGRRHPPRDRTASELFDLCRALSAAASREVAPAFV</sequence>
<dbReference type="SMART" id="SM01034">
    <property type="entry name" value="BLUF"/>
    <property type="match status" value="1"/>
</dbReference>
<organism evidence="2">
    <name type="scientific">Alsobacter sp. KACC 23698</name>
    <dbReference type="NCBI Taxonomy" id="3149229"/>
    <lineage>
        <taxon>Bacteria</taxon>
        <taxon>Pseudomonadati</taxon>
        <taxon>Pseudomonadota</taxon>
        <taxon>Alphaproteobacteria</taxon>
        <taxon>Hyphomicrobiales</taxon>
        <taxon>Alsobacteraceae</taxon>
        <taxon>Alsobacter</taxon>
    </lineage>
</organism>
<dbReference type="PROSITE" id="PS50925">
    <property type="entry name" value="BLUF"/>
    <property type="match status" value="1"/>
</dbReference>
<dbReference type="GO" id="GO:0009882">
    <property type="term" value="F:blue light photoreceptor activity"/>
    <property type="evidence" value="ECO:0007669"/>
    <property type="project" value="InterPro"/>
</dbReference>
<dbReference type="SUPFAM" id="SSF54975">
    <property type="entry name" value="Acylphosphatase/BLUF domain-like"/>
    <property type="match status" value="1"/>
</dbReference>
<dbReference type="AlphaFoldDB" id="A0AAU7JMN1"/>
<accession>A0AAU7JMN1</accession>
<protein>
    <submittedName>
        <fullName evidence="2">BLUF domain-containing protein</fullName>
    </submittedName>
</protein>
<feature type="domain" description="BLUF" evidence="1">
    <location>
        <begin position="1"/>
        <end position="96"/>
    </location>
</feature>
<dbReference type="InterPro" id="IPR007024">
    <property type="entry name" value="BLUF_domain"/>
</dbReference>
<dbReference type="InterPro" id="IPR036046">
    <property type="entry name" value="Acylphosphatase-like_dom_sf"/>
</dbReference>
<reference evidence="2" key="1">
    <citation type="submission" date="2024-05" db="EMBL/GenBank/DDBJ databases">
        <authorList>
            <person name="Kim S."/>
            <person name="Heo J."/>
            <person name="Choi H."/>
            <person name="Choi Y."/>
            <person name="Kwon S.-W."/>
            <person name="Kim Y."/>
        </authorList>
    </citation>
    <scope>NUCLEOTIDE SEQUENCE</scope>
    <source>
        <strain evidence="2">KACC 23698</strain>
    </source>
</reference>
<evidence type="ECO:0000259" key="1">
    <source>
        <dbReference type="PROSITE" id="PS50925"/>
    </source>
</evidence>
<dbReference type="RefSeq" id="WP_406858339.1">
    <property type="nucleotide sequence ID" value="NZ_CP157484.1"/>
</dbReference>
<dbReference type="Pfam" id="PF04940">
    <property type="entry name" value="BLUF"/>
    <property type="match status" value="1"/>
</dbReference>
<name>A0AAU7JMN1_9HYPH</name>
<dbReference type="EMBL" id="CP157484">
    <property type="protein sequence ID" value="XBO41485.1"/>
    <property type="molecule type" value="Genomic_DNA"/>
</dbReference>
<dbReference type="GO" id="GO:0071949">
    <property type="term" value="F:FAD binding"/>
    <property type="evidence" value="ECO:0007669"/>
    <property type="project" value="InterPro"/>
</dbReference>
<gene>
    <name evidence="2" type="ORF">ABEG18_12235</name>
</gene>